<evidence type="ECO:0000256" key="1">
    <source>
        <dbReference type="ARBA" id="ARBA00022729"/>
    </source>
</evidence>
<feature type="region of interest" description="Disordered" evidence="3">
    <location>
        <begin position="226"/>
        <end position="256"/>
    </location>
</feature>
<feature type="domain" description="Gnk2-homologous" evidence="5">
    <location>
        <begin position="30"/>
        <end position="132"/>
    </location>
</feature>
<keyword evidence="2" id="KW-0677">Repeat</keyword>
<proteinExistence type="predicted"/>
<gene>
    <name evidence="6" type="ORF">RHGRI_021458</name>
</gene>
<evidence type="ECO:0000256" key="3">
    <source>
        <dbReference type="SAM" id="MobiDB-lite"/>
    </source>
</evidence>
<evidence type="ECO:0000256" key="4">
    <source>
        <dbReference type="SAM" id="SignalP"/>
    </source>
</evidence>
<name>A0AAV6JNK8_9ERIC</name>
<feature type="domain" description="Gnk2-homologous" evidence="5">
    <location>
        <begin position="138"/>
        <end position="249"/>
    </location>
</feature>
<evidence type="ECO:0000313" key="7">
    <source>
        <dbReference type="Proteomes" id="UP000823749"/>
    </source>
</evidence>
<sequence>MATMGSWRELLFLYLILLNIESTLELGSWSDLTYFDTGSGNYSSNSTYQTNLNTLLSSLSSRTYGYGFYSSSFGDNPDKVYAIVLCRGDVDLDTCRSCINNSTIKLPKLLPNSKGAIGWYEHCMLRYSDKSMNGIKATYPSKVLYSGVNASSMIEFKQALGSLLDDLRGKAASGGALRKFVTGHQSTGQDLGTIYGLMQCTPDLSQIDCNNCLQWAARQITQLAPPPAPPPARTFARPPPSANVTPKQDNKSSTLRPTIVKVVVPGHENIWSMGNSPELKLSYVLSCAEAYSYGVSMIPQLLMSQNMN</sequence>
<keyword evidence="7" id="KW-1185">Reference proteome</keyword>
<dbReference type="PANTHER" id="PTHR32099">
    <property type="entry name" value="CYSTEINE-RICH REPEAT SECRETORY PROTEIN"/>
    <property type="match status" value="1"/>
</dbReference>
<comment type="caution">
    <text evidence="6">The sequence shown here is derived from an EMBL/GenBank/DDBJ whole genome shotgun (WGS) entry which is preliminary data.</text>
</comment>
<keyword evidence="1 4" id="KW-0732">Signal</keyword>
<dbReference type="Pfam" id="PF01657">
    <property type="entry name" value="Stress-antifung"/>
    <property type="match status" value="2"/>
</dbReference>
<reference evidence="6" key="1">
    <citation type="submission" date="2020-08" db="EMBL/GenBank/DDBJ databases">
        <title>Plant Genome Project.</title>
        <authorList>
            <person name="Zhang R.-G."/>
        </authorList>
    </citation>
    <scope>NUCLEOTIDE SEQUENCE</scope>
    <source>
        <strain evidence="6">WSP0</strain>
        <tissue evidence="6">Leaf</tissue>
    </source>
</reference>
<feature type="signal peptide" evidence="4">
    <location>
        <begin position="1"/>
        <end position="25"/>
    </location>
</feature>
<dbReference type="PANTHER" id="PTHR32099:SF51">
    <property type="entry name" value="CYSTEINE-RICH RECEPTOR-LIKE PROTEIN KINASE 25 ISOFORM X1"/>
    <property type="match status" value="1"/>
</dbReference>
<protein>
    <recommendedName>
        <fullName evidence="5">Gnk2-homologous domain-containing protein</fullName>
    </recommendedName>
</protein>
<dbReference type="Gene3D" id="3.30.430.20">
    <property type="entry name" value="Gnk2 domain, C-X8-C-X2-C motif"/>
    <property type="match status" value="2"/>
</dbReference>
<evidence type="ECO:0000313" key="6">
    <source>
        <dbReference type="EMBL" id="KAG5541630.1"/>
    </source>
</evidence>
<dbReference type="InterPro" id="IPR038408">
    <property type="entry name" value="GNK2_sf"/>
</dbReference>
<dbReference type="CDD" id="cd23509">
    <property type="entry name" value="Gnk2-like"/>
    <property type="match status" value="2"/>
</dbReference>
<dbReference type="PROSITE" id="PS51473">
    <property type="entry name" value="GNK2"/>
    <property type="match status" value="2"/>
</dbReference>
<feature type="compositionally biased region" description="Polar residues" evidence="3">
    <location>
        <begin position="243"/>
        <end position="256"/>
    </location>
</feature>
<organism evidence="6 7">
    <name type="scientific">Rhododendron griersonianum</name>
    <dbReference type="NCBI Taxonomy" id="479676"/>
    <lineage>
        <taxon>Eukaryota</taxon>
        <taxon>Viridiplantae</taxon>
        <taxon>Streptophyta</taxon>
        <taxon>Embryophyta</taxon>
        <taxon>Tracheophyta</taxon>
        <taxon>Spermatophyta</taxon>
        <taxon>Magnoliopsida</taxon>
        <taxon>eudicotyledons</taxon>
        <taxon>Gunneridae</taxon>
        <taxon>Pentapetalae</taxon>
        <taxon>asterids</taxon>
        <taxon>Ericales</taxon>
        <taxon>Ericaceae</taxon>
        <taxon>Ericoideae</taxon>
        <taxon>Rhodoreae</taxon>
        <taxon>Rhododendron</taxon>
    </lineage>
</organism>
<feature type="compositionally biased region" description="Pro residues" evidence="3">
    <location>
        <begin position="226"/>
        <end position="241"/>
    </location>
</feature>
<dbReference type="EMBL" id="JACTNZ010000007">
    <property type="protein sequence ID" value="KAG5541630.1"/>
    <property type="molecule type" value="Genomic_DNA"/>
</dbReference>
<evidence type="ECO:0000256" key="2">
    <source>
        <dbReference type="ARBA" id="ARBA00022737"/>
    </source>
</evidence>
<dbReference type="FunFam" id="3.30.430.20:FF:000003">
    <property type="entry name" value="Cysteine-rich RLK (RECEPTOR-like protein kinase) 10"/>
    <property type="match status" value="1"/>
</dbReference>
<dbReference type="InterPro" id="IPR002902">
    <property type="entry name" value="GNK2"/>
</dbReference>
<evidence type="ECO:0000259" key="5">
    <source>
        <dbReference type="PROSITE" id="PS51473"/>
    </source>
</evidence>
<accession>A0AAV6JNK8</accession>
<dbReference type="AlphaFoldDB" id="A0AAV6JNK8"/>
<feature type="chain" id="PRO_5043630377" description="Gnk2-homologous domain-containing protein" evidence="4">
    <location>
        <begin position="26"/>
        <end position="308"/>
    </location>
</feature>
<dbReference type="Proteomes" id="UP000823749">
    <property type="component" value="Chromosome 7"/>
</dbReference>